<feature type="active site" evidence="5">
    <location>
        <position position="90"/>
    </location>
</feature>
<dbReference type="InterPro" id="IPR031303">
    <property type="entry name" value="C5_meth_CS"/>
</dbReference>
<protein>
    <recommendedName>
        <fullName evidence="7">Cytosine-specific methyltransferase</fullName>
        <ecNumber evidence="7">2.1.1.37</ecNumber>
    </recommendedName>
</protein>
<dbReference type="PATRIC" id="fig|1423808.3.peg.1244"/>
<keyword evidence="1 5" id="KW-0489">Methyltransferase</keyword>
<proteinExistence type="inferred from homology"/>
<comment type="similarity">
    <text evidence="5 6">Belongs to the class I-like SAM-binding methyltransferase superfamily. C5-methyltransferase family.</text>
</comment>
<dbReference type="EC" id="2.1.1.37" evidence="7"/>
<dbReference type="InterPro" id="IPR050750">
    <property type="entry name" value="C5-MTase"/>
</dbReference>
<keyword evidence="9" id="KW-1185">Reference proteome</keyword>
<evidence type="ECO:0000313" key="8">
    <source>
        <dbReference type="EMBL" id="KRK87480.1"/>
    </source>
</evidence>
<dbReference type="PANTHER" id="PTHR46098">
    <property type="entry name" value="TRNA (CYTOSINE(38)-C(5))-METHYLTRANSFERASE"/>
    <property type="match status" value="1"/>
</dbReference>
<evidence type="ECO:0000256" key="1">
    <source>
        <dbReference type="ARBA" id="ARBA00022603"/>
    </source>
</evidence>
<dbReference type="GO" id="GO:0032259">
    <property type="term" value="P:methylation"/>
    <property type="evidence" value="ECO:0007669"/>
    <property type="project" value="UniProtKB-KW"/>
</dbReference>
<gene>
    <name evidence="8" type="ORF">FD17_GL001233</name>
</gene>
<dbReference type="Gene3D" id="3.40.50.150">
    <property type="entry name" value="Vaccinia Virus protein VP39"/>
    <property type="match status" value="1"/>
</dbReference>
<dbReference type="GO" id="GO:0003886">
    <property type="term" value="F:DNA (cytosine-5-)-methyltransferase activity"/>
    <property type="evidence" value="ECO:0007669"/>
    <property type="project" value="UniProtKB-EC"/>
</dbReference>
<evidence type="ECO:0000313" key="9">
    <source>
        <dbReference type="Proteomes" id="UP000051581"/>
    </source>
</evidence>
<name>A0A0R1KW47_9LACO</name>
<evidence type="ECO:0000256" key="7">
    <source>
        <dbReference type="RuleBase" id="RU000417"/>
    </source>
</evidence>
<keyword evidence="4" id="KW-0680">Restriction system</keyword>
<dbReference type="InterPro" id="IPR001525">
    <property type="entry name" value="C5_MeTfrase"/>
</dbReference>
<dbReference type="AlphaFoldDB" id="A0A0R1KW47"/>
<dbReference type="CDD" id="cd00315">
    <property type="entry name" value="Cyt_C5_DNA_methylase"/>
    <property type="match status" value="1"/>
</dbReference>
<evidence type="ECO:0000256" key="6">
    <source>
        <dbReference type="RuleBase" id="RU000416"/>
    </source>
</evidence>
<reference evidence="8 9" key="1">
    <citation type="journal article" date="2015" name="Genome Announc.">
        <title>Expanding the biotechnology potential of lactobacilli through comparative genomics of 213 strains and associated genera.</title>
        <authorList>
            <person name="Sun Z."/>
            <person name="Harris H.M."/>
            <person name="McCann A."/>
            <person name="Guo C."/>
            <person name="Argimon S."/>
            <person name="Zhang W."/>
            <person name="Yang X."/>
            <person name="Jeffery I.B."/>
            <person name="Cooney J.C."/>
            <person name="Kagawa T.F."/>
            <person name="Liu W."/>
            <person name="Song Y."/>
            <person name="Salvetti E."/>
            <person name="Wrobel A."/>
            <person name="Rasinkangas P."/>
            <person name="Parkhill J."/>
            <person name="Rea M.C."/>
            <person name="O'Sullivan O."/>
            <person name="Ritari J."/>
            <person name="Douillard F.P."/>
            <person name="Paul Ross R."/>
            <person name="Yang R."/>
            <person name="Briner A.E."/>
            <person name="Felis G.E."/>
            <person name="de Vos W.M."/>
            <person name="Barrangou R."/>
            <person name="Klaenhammer T.R."/>
            <person name="Caufield P.W."/>
            <person name="Cui Y."/>
            <person name="Zhang H."/>
            <person name="O'Toole P.W."/>
        </authorList>
    </citation>
    <scope>NUCLEOTIDE SEQUENCE [LARGE SCALE GENOMIC DNA]</scope>
    <source>
        <strain evidence="8 9">DSM 19904</strain>
    </source>
</reference>
<dbReference type="InterPro" id="IPR018117">
    <property type="entry name" value="C5_DNA_meth_AS"/>
</dbReference>
<dbReference type="PROSITE" id="PS00095">
    <property type="entry name" value="C5_MTASE_2"/>
    <property type="match status" value="1"/>
</dbReference>
<accession>A0A0R1KW47</accession>
<dbReference type="Proteomes" id="UP000051581">
    <property type="component" value="Unassembled WGS sequence"/>
</dbReference>
<dbReference type="GO" id="GO:0009307">
    <property type="term" value="P:DNA restriction-modification system"/>
    <property type="evidence" value="ECO:0007669"/>
    <property type="project" value="UniProtKB-KW"/>
</dbReference>
<sequence>MNFKGWSGINMDKMNVASLFAGVGGIDIGFSQVGCFQTVYANEFDKNAQETFAKNFGDSILDRRDIHDVDPNTGVLGNSNIDTVLAGFPCQPFSVAGYRRGLDDERGDLFFEALKVIKAKQPKVVFLENVKNLVTHDHGNTFKVIREFLVHAGYYIKWKVLNAKDYGNIPQNRERIYVVGFKNKQAFDAFEFPSKIPLTTSLTKVIDFSAKVDEKYYYRKNKQPFYDELAKYVTSSDTIYQWRRQYVRENKSHVIPTLTANMGTGGHNVPLIKTFDGQIRKLTPRETFNAQGYPSKYKLPESLSNSALYKEAGNSVVIPVIKRIATNIAKAIELQPQDSKLPNTKDKTALIYTCMKGRMEGTSYPIGFFSSDNELKKFVEEKTDQRDRNFPVVPLFDNDMFFQAIKKGGDHKFFTKVG</sequence>
<dbReference type="PRINTS" id="PR00105">
    <property type="entry name" value="C5METTRFRASE"/>
</dbReference>
<dbReference type="Gene3D" id="3.90.120.10">
    <property type="entry name" value="DNA Methylase, subunit A, domain 2"/>
    <property type="match status" value="1"/>
</dbReference>
<dbReference type="SUPFAM" id="SSF53335">
    <property type="entry name" value="S-adenosyl-L-methionine-dependent methyltransferases"/>
    <property type="match status" value="1"/>
</dbReference>
<comment type="caution">
    <text evidence="8">The sequence shown here is derived from an EMBL/GenBank/DDBJ whole genome shotgun (WGS) entry which is preliminary data.</text>
</comment>
<dbReference type="Pfam" id="PF00145">
    <property type="entry name" value="DNA_methylase"/>
    <property type="match status" value="1"/>
</dbReference>
<dbReference type="PROSITE" id="PS51679">
    <property type="entry name" value="SAM_MT_C5"/>
    <property type="match status" value="1"/>
</dbReference>
<evidence type="ECO:0000256" key="4">
    <source>
        <dbReference type="ARBA" id="ARBA00022747"/>
    </source>
</evidence>
<organism evidence="8 9">
    <name type="scientific">Lentilactobacillus sunkii DSM 19904</name>
    <dbReference type="NCBI Taxonomy" id="1423808"/>
    <lineage>
        <taxon>Bacteria</taxon>
        <taxon>Bacillati</taxon>
        <taxon>Bacillota</taxon>
        <taxon>Bacilli</taxon>
        <taxon>Lactobacillales</taxon>
        <taxon>Lactobacillaceae</taxon>
        <taxon>Lentilactobacillus</taxon>
    </lineage>
</organism>
<dbReference type="InterPro" id="IPR029063">
    <property type="entry name" value="SAM-dependent_MTases_sf"/>
</dbReference>
<evidence type="ECO:0000256" key="5">
    <source>
        <dbReference type="PROSITE-ProRule" id="PRU01016"/>
    </source>
</evidence>
<dbReference type="EMBL" id="AZEA01000020">
    <property type="protein sequence ID" value="KRK87480.1"/>
    <property type="molecule type" value="Genomic_DNA"/>
</dbReference>
<keyword evidence="2 5" id="KW-0808">Transferase</keyword>
<dbReference type="PROSITE" id="PS00094">
    <property type="entry name" value="C5_MTASE_1"/>
    <property type="match status" value="1"/>
</dbReference>
<evidence type="ECO:0000256" key="3">
    <source>
        <dbReference type="ARBA" id="ARBA00022691"/>
    </source>
</evidence>
<dbReference type="PANTHER" id="PTHR46098:SF1">
    <property type="entry name" value="TRNA (CYTOSINE(38)-C(5))-METHYLTRANSFERASE"/>
    <property type="match status" value="1"/>
</dbReference>
<keyword evidence="3 5" id="KW-0949">S-adenosyl-L-methionine</keyword>
<evidence type="ECO:0000256" key="2">
    <source>
        <dbReference type="ARBA" id="ARBA00022679"/>
    </source>
</evidence>
<comment type="catalytic activity">
    <reaction evidence="7">
        <text>a 2'-deoxycytidine in DNA + S-adenosyl-L-methionine = a 5-methyl-2'-deoxycytidine in DNA + S-adenosyl-L-homocysteine + H(+)</text>
        <dbReference type="Rhea" id="RHEA:13681"/>
        <dbReference type="Rhea" id="RHEA-COMP:11369"/>
        <dbReference type="Rhea" id="RHEA-COMP:11370"/>
        <dbReference type="ChEBI" id="CHEBI:15378"/>
        <dbReference type="ChEBI" id="CHEBI:57856"/>
        <dbReference type="ChEBI" id="CHEBI:59789"/>
        <dbReference type="ChEBI" id="CHEBI:85452"/>
        <dbReference type="ChEBI" id="CHEBI:85454"/>
        <dbReference type="EC" id="2.1.1.37"/>
    </reaction>
</comment>
<dbReference type="NCBIfam" id="TIGR00675">
    <property type="entry name" value="dcm"/>
    <property type="match status" value="1"/>
</dbReference>